<name>A0ABM6IR70_9BACL</name>
<dbReference type="Gene3D" id="1.10.260.40">
    <property type="entry name" value="lambda repressor-like DNA-binding domains"/>
    <property type="match status" value="1"/>
</dbReference>
<dbReference type="PANTHER" id="PTHR46797">
    <property type="entry name" value="HTH-TYPE TRANSCRIPTIONAL REGULATOR"/>
    <property type="match status" value="1"/>
</dbReference>
<dbReference type="InterPro" id="IPR001387">
    <property type="entry name" value="Cro/C1-type_HTH"/>
</dbReference>
<dbReference type="CDD" id="cd00093">
    <property type="entry name" value="HTH_XRE"/>
    <property type="match status" value="1"/>
</dbReference>
<evidence type="ECO:0000313" key="4">
    <source>
        <dbReference type="Proteomes" id="UP000189661"/>
    </source>
</evidence>
<keyword evidence="1" id="KW-0238">DNA-binding</keyword>
<keyword evidence="4" id="KW-1185">Reference proteome</keyword>
<dbReference type="PROSITE" id="PS50943">
    <property type="entry name" value="HTH_CROC1"/>
    <property type="match status" value="1"/>
</dbReference>
<dbReference type="Pfam" id="PF01381">
    <property type="entry name" value="HTH_3"/>
    <property type="match status" value="1"/>
</dbReference>
<dbReference type="SMART" id="SM00530">
    <property type="entry name" value="HTH_XRE"/>
    <property type="match status" value="1"/>
</dbReference>
<organism evidence="3 4">
    <name type="scientific">Planococcus faecalis</name>
    <dbReference type="NCBI Taxonomy" id="1598147"/>
    <lineage>
        <taxon>Bacteria</taxon>
        <taxon>Bacillati</taxon>
        <taxon>Bacillota</taxon>
        <taxon>Bacilli</taxon>
        <taxon>Bacillales</taxon>
        <taxon>Caryophanaceae</taxon>
        <taxon>Planococcus</taxon>
    </lineage>
</organism>
<dbReference type="InterPro" id="IPR050807">
    <property type="entry name" value="TransReg_Diox_bact_type"/>
</dbReference>
<dbReference type="Proteomes" id="UP000189661">
    <property type="component" value="Chromosome"/>
</dbReference>
<accession>A0ABM6IR70</accession>
<dbReference type="RefSeq" id="WP_071154659.1">
    <property type="nucleotide sequence ID" value="NZ_CP019401.1"/>
</dbReference>
<evidence type="ECO:0000259" key="2">
    <source>
        <dbReference type="PROSITE" id="PS50943"/>
    </source>
</evidence>
<dbReference type="SUPFAM" id="SSF47413">
    <property type="entry name" value="lambda repressor-like DNA-binding domains"/>
    <property type="match status" value="1"/>
</dbReference>
<reference evidence="3 4" key="1">
    <citation type="submission" date="2017-01" db="EMBL/GenBank/DDBJ databases">
        <title>Planococcus faecalis genome complete sequence.</title>
        <authorList>
            <person name="Lee P.C."/>
        </authorList>
    </citation>
    <scope>NUCLEOTIDE SEQUENCE [LARGE SCALE GENOMIC DNA]</scope>
    <source>
        <strain evidence="3 4">AJ003</strain>
    </source>
</reference>
<evidence type="ECO:0000256" key="1">
    <source>
        <dbReference type="ARBA" id="ARBA00023125"/>
    </source>
</evidence>
<feature type="domain" description="HTH cro/C1-type" evidence="2">
    <location>
        <begin position="8"/>
        <end position="63"/>
    </location>
</feature>
<proteinExistence type="predicted"/>
<dbReference type="PANTHER" id="PTHR46797:SF1">
    <property type="entry name" value="METHYLPHOSPHONATE SYNTHASE"/>
    <property type="match status" value="1"/>
</dbReference>
<dbReference type="InterPro" id="IPR010982">
    <property type="entry name" value="Lambda_DNA-bd_dom_sf"/>
</dbReference>
<gene>
    <name evidence="3" type="ORF">AJGP001_02875</name>
</gene>
<protein>
    <recommendedName>
        <fullName evidence="2">HTH cro/C1-type domain-containing protein</fullName>
    </recommendedName>
</protein>
<evidence type="ECO:0000313" key="3">
    <source>
        <dbReference type="EMBL" id="AQU78304.1"/>
    </source>
</evidence>
<dbReference type="EMBL" id="CP019401">
    <property type="protein sequence ID" value="AQU78304.1"/>
    <property type="molecule type" value="Genomic_DNA"/>
</dbReference>
<sequence length="155" mass="17666">MTNFSEYIRETRTRKDLSLKEVAEKGGFSHSYLSQIETGKRGAPKSTMIKKLAEGLGVPYLLLLEKAGHLEEGTFQKRLDLMKEANKSLNTSEHIEARENLEVEWKKNNNYIELTEVFSDKTMLAIDGNLLISNGKPITAKEKEKILEMIKTYLS</sequence>